<protein>
    <submittedName>
        <fullName evidence="1">Sterol desaturase</fullName>
    </submittedName>
</protein>
<reference evidence="1 2" key="1">
    <citation type="journal article" date="2018" name="Nat. Biotechnol.">
        <title>A standardized bacterial taxonomy based on genome phylogeny substantially revises the tree of life.</title>
        <authorList>
            <person name="Parks D.H."/>
            <person name="Chuvochina M."/>
            <person name="Waite D.W."/>
            <person name="Rinke C."/>
            <person name="Skarshewski A."/>
            <person name="Chaumeil P.A."/>
            <person name="Hugenholtz P."/>
        </authorList>
    </citation>
    <scope>NUCLEOTIDE SEQUENCE [LARGE SCALE GENOMIC DNA]</scope>
    <source>
        <strain evidence="1">UBA10227</strain>
    </source>
</reference>
<gene>
    <name evidence="1" type="ORF">DHV22_12465</name>
</gene>
<dbReference type="EMBL" id="DPRK01000199">
    <property type="protein sequence ID" value="HCY82345.1"/>
    <property type="molecule type" value="Genomic_DNA"/>
</dbReference>
<organism evidence="1 2">
    <name type="scientific">Xanthomarina gelatinilytica</name>
    <dbReference type="NCBI Taxonomy" id="1137281"/>
    <lineage>
        <taxon>Bacteria</taxon>
        <taxon>Pseudomonadati</taxon>
        <taxon>Bacteroidota</taxon>
        <taxon>Flavobacteriia</taxon>
        <taxon>Flavobacteriales</taxon>
        <taxon>Flavobacteriaceae</taxon>
        <taxon>Xanthomarina</taxon>
    </lineage>
</organism>
<comment type="caution">
    <text evidence="1">The sequence shown here is derived from an EMBL/GenBank/DDBJ whole genome shotgun (WGS) entry which is preliminary data.</text>
</comment>
<dbReference type="Proteomes" id="UP000263268">
    <property type="component" value="Unassembled WGS sequence"/>
</dbReference>
<proteinExistence type="predicted"/>
<name>A0A3D6BWC7_9FLAO</name>
<evidence type="ECO:0000313" key="1">
    <source>
        <dbReference type="EMBL" id="HCY82345.1"/>
    </source>
</evidence>
<accession>A0A3D6BWC7</accession>
<feature type="non-terminal residue" evidence="1">
    <location>
        <position position="1"/>
    </location>
</feature>
<sequence>NYGLTLSIWDYLFKTNYVPEDGRDIELGFSGDETFPKDFVNQELYPLKFKPKNED</sequence>
<dbReference type="AlphaFoldDB" id="A0A3D6BWC7"/>
<evidence type="ECO:0000313" key="2">
    <source>
        <dbReference type="Proteomes" id="UP000263268"/>
    </source>
</evidence>